<reference evidence="2" key="1">
    <citation type="journal article" date="2021" name="Antonie Van Leeuwenhoek">
        <title>Draft genome and description of Waterburya agarophytonicola gen. nov. sp. nov. (Pleurocapsales, Cyanobacteria): a seaweed symbiont.</title>
        <authorList>
            <person name="Bonthond G."/>
            <person name="Shalygin S."/>
            <person name="Bayer T."/>
            <person name="Weinberger F."/>
        </authorList>
    </citation>
    <scope>NUCLEOTIDE SEQUENCE</scope>
    <source>
        <strain evidence="2">KI4</strain>
    </source>
</reference>
<dbReference type="SUPFAM" id="SSF53098">
    <property type="entry name" value="Ribonuclease H-like"/>
    <property type="match status" value="1"/>
</dbReference>
<proteinExistence type="predicted"/>
<name>A0A964BSW0_9CYAN</name>
<dbReference type="Pfam" id="PF13482">
    <property type="entry name" value="RNase_H_2"/>
    <property type="match status" value="1"/>
</dbReference>
<dbReference type="Proteomes" id="UP000729733">
    <property type="component" value="Unassembled WGS sequence"/>
</dbReference>
<dbReference type="RefSeq" id="WP_229641273.1">
    <property type="nucleotide sequence ID" value="NZ_JADWDC010000037.1"/>
</dbReference>
<dbReference type="AlphaFoldDB" id="A0A964BSW0"/>
<evidence type="ECO:0000313" key="3">
    <source>
        <dbReference type="Proteomes" id="UP000729733"/>
    </source>
</evidence>
<dbReference type="InterPro" id="IPR012337">
    <property type="entry name" value="RNaseH-like_sf"/>
</dbReference>
<dbReference type="InterPro" id="IPR019993">
    <property type="entry name" value="RecB_nuclease_TM0106_put"/>
</dbReference>
<dbReference type="NCBIfam" id="TIGR03491">
    <property type="entry name" value="TM0106 family RecB-like putative nuclease"/>
    <property type="match status" value="1"/>
</dbReference>
<sequence length="521" mass="61417">MLITDHLLLNYKRCNRRTFLEIYGDVQQRNTEKDFIIKLKRENQTHITNTIRNRWIDTQDGDIFNFQQPQASRRDWQLNAAQTIELMADGAEYIIRGTLSVTLPQWQTLFDNNFVESNLAFQQQEFFQKVTFTAAPTLLIKQPGSSRFGDWEYIPVNIKLGRRSKPEYKLVSAFHSQLLGIIQERIPERSQLILKDENDYFINLDIWLIKMQEVIVECLAMLAQKNEPEVFISRQRCSLCSWYNYCYQIAKSANHLSLVPGVTPKRYEYMQNIGVDNFESLVNVSETKLAQMFDDNIARQLKQQTMAIKSDRPLVRSDFDLINTQPIPTGVFEIYFDIEAEPERKIDYLLGVLLIDRSNNTEKFYAFVAEKPEDEGEMWQDFLDFMALYPDAPIFHYSEYEIDTIKRLSSLYHTPQAITKELISRLVDLHLWVIESTIFPVESYSLKALANWIGFYWRETTGSGDQSVCWYDRWLATGDRALLELILSYNEDDCRATRHLKDWLLDFLEYQRTQLIVNRIF</sequence>
<evidence type="ECO:0000259" key="1">
    <source>
        <dbReference type="Pfam" id="PF13482"/>
    </source>
</evidence>
<dbReference type="InterPro" id="IPR038720">
    <property type="entry name" value="YprB_RNase_H-like_dom"/>
</dbReference>
<accession>A0A964BSW0</accession>
<organism evidence="2 3">
    <name type="scientific">Waterburya agarophytonicola KI4</name>
    <dbReference type="NCBI Taxonomy" id="2874699"/>
    <lineage>
        <taxon>Bacteria</taxon>
        <taxon>Bacillati</taxon>
        <taxon>Cyanobacteriota</taxon>
        <taxon>Cyanophyceae</taxon>
        <taxon>Pleurocapsales</taxon>
        <taxon>Hyellaceae</taxon>
        <taxon>Waterburya</taxon>
        <taxon>Waterburya agarophytonicola</taxon>
    </lineage>
</organism>
<gene>
    <name evidence="2" type="ORF">I4641_14585</name>
</gene>
<evidence type="ECO:0000313" key="2">
    <source>
        <dbReference type="EMBL" id="MCC0178206.1"/>
    </source>
</evidence>
<protein>
    <submittedName>
        <fullName evidence="2">TM0106 family RecB-like putative nuclease</fullName>
    </submittedName>
</protein>
<feature type="domain" description="YprB ribonuclease H-like" evidence="1">
    <location>
        <begin position="334"/>
        <end position="504"/>
    </location>
</feature>
<keyword evidence="3" id="KW-1185">Reference proteome</keyword>
<comment type="caution">
    <text evidence="2">The sequence shown here is derived from an EMBL/GenBank/DDBJ whole genome shotgun (WGS) entry which is preliminary data.</text>
</comment>
<dbReference type="EMBL" id="JADWDC010000037">
    <property type="protein sequence ID" value="MCC0178206.1"/>
    <property type="molecule type" value="Genomic_DNA"/>
</dbReference>